<dbReference type="Pfam" id="PF00082">
    <property type="entry name" value="Peptidase_S8"/>
    <property type="match status" value="1"/>
</dbReference>
<dbReference type="GO" id="GO:0046872">
    <property type="term" value="F:metal ion binding"/>
    <property type="evidence" value="ECO:0007669"/>
    <property type="project" value="UniProtKB-KW"/>
</dbReference>
<dbReference type="PROSITE" id="PS51892">
    <property type="entry name" value="SUBTILASE"/>
    <property type="match status" value="1"/>
</dbReference>
<feature type="chain" id="PRO_5028972916" evidence="9">
    <location>
        <begin position="22"/>
        <end position="633"/>
    </location>
</feature>
<dbReference type="PANTHER" id="PTHR14218">
    <property type="entry name" value="PROTEASE S8 TRIPEPTIDYL PEPTIDASE I CLN2"/>
    <property type="match status" value="1"/>
</dbReference>
<evidence type="ECO:0000256" key="8">
    <source>
        <dbReference type="PROSITE-ProRule" id="PRU01240"/>
    </source>
</evidence>
<dbReference type="InterPro" id="IPR030400">
    <property type="entry name" value="Sedolisin_dom"/>
</dbReference>
<dbReference type="InterPro" id="IPR036852">
    <property type="entry name" value="Peptidase_S8/S53_dom_sf"/>
</dbReference>
<gene>
    <name evidence="11" type="ORF">IAG44_28940</name>
</gene>
<evidence type="ECO:0000256" key="6">
    <source>
        <dbReference type="ARBA" id="ARBA00022837"/>
    </source>
</evidence>
<keyword evidence="12" id="KW-1185">Reference proteome</keyword>
<keyword evidence="5" id="KW-0720">Serine protease</keyword>
<keyword evidence="3" id="KW-0479">Metal-binding</keyword>
<proteinExistence type="inferred from homology"/>
<dbReference type="PROSITE" id="PS51695">
    <property type="entry name" value="SEDOLISIN"/>
    <property type="match status" value="1"/>
</dbReference>
<dbReference type="GO" id="GO:0008240">
    <property type="term" value="F:tripeptidyl-peptidase activity"/>
    <property type="evidence" value="ECO:0007669"/>
    <property type="project" value="TreeGrafter"/>
</dbReference>
<dbReference type="Proteomes" id="UP000516052">
    <property type="component" value="Chromosome"/>
</dbReference>
<dbReference type="InterPro" id="IPR050819">
    <property type="entry name" value="Tripeptidyl-peptidase_I"/>
</dbReference>
<dbReference type="PANTHER" id="PTHR14218:SF15">
    <property type="entry name" value="TRIPEPTIDYL-PEPTIDASE 1"/>
    <property type="match status" value="1"/>
</dbReference>
<evidence type="ECO:0000256" key="1">
    <source>
        <dbReference type="ARBA" id="ARBA00001913"/>
    </source>
</evidence>
<comment type="cofactor">
    <cofactor evidence="1">
        <name>Ca(2+)</name>
        <dbReference type="ChEBI" id="CHEBI:29108"/>
    </cofactor>
</comment>
<dbReference type="Gene3D" id="3.40.50.200">
    <property type="entry name" value="Peptidase S8/S53 domain"/>
    <property type="match status" value="1"/>
</dbReference>
<dbReference type="InterPro" id="IPR000209">
    <property type="entry name" value="Peptidase_S8/S53_dom"/>
</dbReference>
<dbReference type="EMBL" id="CP060828">
    <property type="protein sequence ID" value="QNP75982.1"/>
    <property type="molecule type" value="Genomic_DNA"/>
</dbReference>
<dbReference type="Pfam" id="PF09286">
    <property type="entry name" value="Pro-kuma_activ"/>
    <property type="match status" value="1"/>
</dbReference>
<evidence type="ECO:0000313" key="12">
    <source>
        <dbReference type="Proteomes" id="UP000516052"/>
    </source>
</evidence>
<protein>
    <submittedName>
        <fullName evidence="11">S8/S53 family peptidase</fullName>
    </submittedName>
</protein>
<comment type="caution">
    <text evidence="8">Lacks conserved residue(s) required for the propagation of feature annotation.</text>
</comment>
<dbReference type="SUPFAM" id="SSF52743">
    <property type="entry name" value="Subtilisin-like"/>
    <property type="match status" value="1"/>
</dbReference>
<keyword evidence="9" id="KW-0732">Signal</keyword>
<evidence type="ECO:0000313" key="11">
    <source>
        <dbReference type="EMBL" id="QNP75982.1"/>
    </source>
</evidence>
<evidence type="ECO:0000256" key="9">
    <source>
        <dbReference type="SAM" id="SignalP"/>
    </source>
</evidence>
<evidence type="ECO:0000259" key="10">
    <source>
        <dbReference type="PROSITE" id="PS51695"/>
    </source>
</evidence>
<sequence>MAATLPMIAGALALGVPAAHAADTPARATLAGTKPAWATPRADQGATPDAAQVTARVYLAGRDAQGLAALAKAVSDPASASYGRYLSTRQAQSRFGATPAQVAAVKAWLAQAGLQVTGTTQHYVSVSGDVASAERAFGTQLHDFVKNGRTYRAPAKAATVPASLNGAVLTVTGLDNAPHQATAKDQLPVPSAVFRNAGPFSSYYGSRTASTLPDAYGGKVPYAVQGYTGRQLRAAYGAGAYTGKGVRVAITDAYASPTIAFDAATYAKAHGDARWKTGQLTQVLPKTYTHTTDCKAAGWYGEETLDVEAVHAVAPDAHVTYVGSASCHDDDLLDALNKVVDNHLADIVSNSWGDLESSETPDLAAAYDQTFQLGAVQGIGFYVSSGDDGDEVANSGTKQVDVPASSAWVTAVGGTSLAVGKGDRYLWETGWGTQKAALSADGTSWTDFPGTFNGGAGGGTSKTVPEPFYQRGVVPNALAQANNAAGNRVVPDIAALADPNTGFKVGQTQTFPDGSQRYSEYRIGGTSLAAPVVAAVQALAQQARGGKPIGFANPAIYARYGTRVLHDVTDNPTGTGLAVARVDYKNQYDASEGLLTSVRTLGADSSLSAVKGYDDVTGVGTPAKGYVESYKKK</sequence>
<keyword evidence="2" id="KW-0645">Protease</keyword>
<dbReference type="CDD" id="cd11377">
    <property type="entry name" value="Pro-peptidase_S53"/>
    <property type="match status" value="1"/>
</dbReference>
<name>A0A7H0IT66_9ACTN</name>
<comment type="similarity">
    <text evidence="8">Belongs to the peptidase S8 family.</text>
</comment>
<dbReference type="AlphaFoldDB" id="A0A7H0IT66"/>
<dbReference type="CDD" id="cd04056">
    <property type="entry name" value="Peptidases_S53"/>
    <property type="match status" value="1"/>
</dbReference>
<keyword evidence="4" id="KW-0378">Hydrolase</keyword>
<evidence type="ECO:0000256" key="7">
    <source>
        <dbReference type="ARBA" id="ARBA00023145"/>
    </source>
</evidence>
<dbReference type="KEGG" id="sroi:IAG44_28940"/>
<dbReference type="GO" id="GO:0006508">
    <property type="term" value="P:proteolysis"/>
    <property type="evidence" value="ECO:0007669"/>
    <property type="project" value="UniProtKB-KW"/>
</dbReference>
<keyword evidence="6" id="KW-0106">Calcium</keyword>
<evidence type="ECO:0000256" key="5">
    <source>
        <dbReference type="ARBA" id="ARBA00022825"/>
    </source>
</evidence>
<dbReference type="InterPro" id="IPR015366">
    <property type="entry name" value="S53_propep"/>
</dbReference>
<evidence type="ECO:0000256" key="2">
    <source>
        <dbReference type="ARBA" id="ARBA00022670"/>
    </source>
</evidence>
<dbReference type="SUPFAM" id="SSF54897">
    <property type="entry name" value="Protease propeptides/inhibitors"/>
    <property type="match status" value="1"/>
</dbReference>
<feature type="signal peptide" evidence="9">
    <location>
        <begin position="1"/>
        <end position="21"/>
    </location>
</feature>
<reference evidence="11 12" key="1">
    <citation type="submission" date="2020-08" db="EMBL/GenBank/DDBJ databases">
        <title>A novel species.</title>
        <authorList>
            <person name="Gao J."/>
        </authorList>
    </citation>
    <scope>NUCLEOTIDE SEQUENCE [LARGE SCALE GENOMIC DNA]</scope>
    <source>
        <strain evidence="11 12">CRXT-G-22</strain>
    </source>
</reference>
<organism evidence="11 12">
    <name type="scientific">Streptomyces roseirectus</name>
    <dbReference type="NCBI Taxonomy" id="2768066"/>
    <lineage>
        <taxon>Bacteria</taxon>
        <taxon>Bacillati</taxon>
        <taxon>Actinomycetota</taxon>
        <taxon>Actinomycetes</taxon>
        <taxon>Kitasatosporales</taxon>
        <taxon>Streptomycetaceae</taxon>
        <taxon>Streptomyces</taxon>
    </lineage>
</organism>
<dbReference type="InterPro" id="IPR023828">
    <property type="entry name" value="Peptidase_S8_Ser-AS"/>
</dbReference>
<dbReference type="RefSeq" id="WP_187752899.1">
    <property type="nucleotide sequence ID" value="NZ_CP060828.1"/>
</dbReference>
<accession>A0A7H0IT66</accession>
<dbReference type="SMART" id="SM00944">
    <property type="entry name" value="Pro-kuma_activ"/>
    <property type="match status" value="1"/>
</dbReference>
<evidence type="ECO:0000256" key="3">
    <source>
        <dbReference type="ARBA" id="ARBA00022723"/>
    </source>
</evidence>
<dbReference type="PROSITE" id="PS00138">
    <property type="entry name" value="SUBTILASE_SER"/>
    <property type="match status" value="1"/>
</dbReference>
<evidence type="ECO:0000256" key="4">
    <source>
        <dbReference type="ARBA" id="ARBA00022801"/>
    </source>
</evidence>
<dbReference type="GO" id="GO:0004252">
    <property type="term" value="F:serine-type endopeptidase activity"/>
    <property type="evidence" value="ECO:0007669"/>
    <property type="project" value="InterPro"/>
</dbReference>
<feature type="domain" description="Peptidase S53" evidence="10">
    <location>
        <begin position="226"/>
        <end position="633"/>
    </location>
</feature>
<keyword evidence="7" id="KW-0865">Zymogen</keyword>